<evidence type="ECO:0000313" key="3">
    <source>
        <dbReference type="Proteomes" id="UP000037696"/>
    </source>
</evidence>
<gene>
    <name evidence="2" type="ORF">ACN38_g5861</name>
</gene>
<name>A0A0M8P938_9EURO</name>
<reference evidence="2 3" key="1">
    <citation type="submission" date="2015-08" db="EMBL/GenBank/DDBJ databases">
        <title>Genome sequencing of Penicillium nordicum.</title>
        <authorList>
            <person name="Nguyen H.D."/>
            <person name="Seifert K.A."/>
        </authorList>
    </citation>
    <scope>NUCLEOTIDE SEQUENCE [LARGE SCALE GENOMIC DNA]</scope>
    <source>
        <strain evidence="2 3">DAOMC 185683</strain>
    </source>
</reference>
<dbReference type="AlphaFoldDB" id="A0A0M8P938"/>
<evidence type="ECO:0000256" key="1">
    <source>
        <dbReference type="SAM" id="MobiDB-lite"/>
    </source>
</evidence>
<comment type="caution">
    <text evidence="2">The sequence shown here is derived from an EMBL/GenBank/DDBJ whole genome shotgun (WGS) entry which is preliminary data.</text>
</comment>
<proteinExistence type="predicted"/>
<organism evidence="2 3">
    <name type="scientific">Penicillium nordicum</name>
    <dbReference type="NCBI Taxonomy" id="229535"/>
    <lineage>
        <taxon>Eukaryota</taxon>
        <taxon>Fungi</taxon>
        <taxon>Dikarya</taxon>
        <taxon>Ascomycota</taxon>
        <taxon>Pezizomycotina</taxon>
        <taxon>Eurotiomycetes</taxon>
        <taxon>Eurotiomycetidae</taxon>
        <taxon>Eurotiales</taxon>
        <taxon>Aspergillaceae</taxon>
        <taxon>Penicillium</taxon>
    </lineage>
</organism>
<keyword evidence="3" id="KW-1185">Reference proteome</keyword>
<protein>
    <recommendedName>
        <fullName evidence="4">Isopenicillin N synthase-like Fe(2+) 2OG dioxygenase domain-containing protein</fullName>
    </recommendedName>
</protein>
<evidence type="ECO:0000313" key="2">
    <source>
        <dbReference type="EMBL" id="KOS43251.1"/>
    </source>
</evidence>
<dbReference type="Gene3D" id="2.60.120.330">
    <property type="entry name" value="B-lactam Antibiotic, Isopenicillin N Synthase, Chain"/>
    <property type="match status" value="1"/>
</dbReference>
<evidence type="ECO:0008006" key="4">
    <source>
        <dbReference type="Google" id="ProtNLM"/>
    </source>
</evidence>
<dbReference type="EMBL" id="LHQQ01000086">
    <property type="protein sequence ID" value="KOS43251.1"/>
    <property type="molecule type" value="Genomic_DNA"/>
</dbReference>
<accession>A0A0M8P938</accession>
<sequence>MDFSTPIGYIIYIPASSNIVSNLVQIGEDGEVDFDFDHIMETNTVATVAEAVTVSLQELVDGTVSFDTLTEAFGPSSLGIIVVKDLPSTFSDLRTKVLSNASYLAALPEPELDSLTSPESKYLVGWSCGKETLKSGHFDTLKGSYYVNCAFYQDASLDNAPADDFPDLPQYTAPNIWPSPTKLPEFRGSLESLCGLIIDTAALVAKACDRYAEANIEDYKPGYLHHVVTTSLTTKARLLHYFPGTQEDGTEGETSDDDWCATHLDHGCLTGLTSAMFLDEAVSPPTLDPSSGSASAPLPELPRSPDPSAGLYIRSRTNEIVKVNIPKDCLAFQTGEALQLITRGKFMAVPHFVKGAKASPGQKIARNTLAVFTQPNLAEEVQPGLSFAEFARGVVQKNY</sequence>
<dbReference type="PANTHER" id="PTHR48420:SF1">
    <property type="entry name" value="NON-HAEM DIOXYGENASE N-TERMINAL DOMAIN-CONTAINING PROTEIN"/>
    <property type="match status" value="1"/>
</dbReference>
<dbReference type="InterPro" id="IPR027443">
    <property type="entry name" value="IPNS-like_sf"/>
</dbReference>
<dbReference type="OrthoDB" id="438224at2759"/>
<feature type="region of interest" description="Disordered" evidence="1">
    <location>
        <begin position="283"/>
        <end position="309"/>
    </location>
</feature>
<dbReference type="PANTHER" id="PTHR48420">
    <property type="entry name" value="NON-HAEM DIOXYGENASE N-TERMINAL DOMAIN-CONTAINING PROTEIN"/>
    <property type="match status" value="1"/>
</dbReference>
<dbReference type="Proteomes" id="UP000037696">
    <property type="component" value="Unassembled WGS sequence"/>
</dbReference>
<dbReference type="FunFam" id="2.60.120.330:FF:000033">
    <property type="entry name" value="Clavaminate synthase-like protein"/>
    <property type="match status" value="1"/>
</dbReference>
<dbReference type="SUPFAM" id="SSF51197">
    <property type="entry name" value="Clavaminate synthase-like"/>
    <property type="match status" value="1"/>
</dbReference>
<dbReference type="STRING" id="229535.A0A0M8P938"/>